<organism evidence="2 3">
    <name type="scientific">Gossypium barbadense</name>
    <name type="common">Sea Island cotton</name>
    <name type="synonym">Hibiscus barbadensis</name>
    <dbReference type="NCBI Taxonomy" id="3634"/>
    <lineage>
        <taxon>Eukaryota</taxon>
        <taxon>Viridiplantae</taxon>
        <taxon>Streptophyta</taxon>
        <taxon>Embryophyta</taxon>
        <taxon>Tracheophyta</taxon>
        <taxon>Spermatophyta</taxon>
        <taxon>Magnoliopsida</taxon>
        <taxon>eudicotyledons</taxon>
        <taxon>Gunneridae</taxon>
        <taxon>Pentapetalae</taxon>
        <taxon>rosids</taxon>
        <taxon>malvids</taxon>
        <taxon>Malvales</taxon>
        <taxon>Malvaceae</taxon>
        <taxon>Malvoideae</taxon>
        <taxon>Gossypium</taxon>
    </lineage>
</organism>
<dbReference type="AlphaFoldDB" id="A0A2P5YHR4"/>
<gene>
    <name evidence="2" type="ORF">GOBAR_AA05462</name>
</gene>
<sequence length="84" mass="9690">MEARYVFVEDVRDAIVANHRMARSMNEVPLTTFKLIPDRGLRKNPKGRPQSSRIRNEMDIREKSDGKHCGLCRLVGHNQSKCPQ</sequence>
<protein>
    <submittedName>
        <fullName evidence="2">Uncharacterized protein</fullName>
    </submittedName>
</protein>
<dbReference type="Proteomes" id="UP000239757">
    <property type="component" value="Unassembled WGS sequence"/>
</dbReference>
<dbReference type="EMBL" id="KZ663190">
    <property type="protein sequence ID" value="PPS15139.1"/>
    <property type="molecule type" value="Genomic_DNA"/>
</dbReference>
<name>A0A2P5YHR4_GOSBA</name>
<evidence type="ECO:0000256" key="1">
    <source>
        <dbReference type="SAM" id="MobiDB-lite"/>
    </source>
</evidence>
<evidence type="ECO:0000313" key="2">
    <source>
        <dbReference type="EMBL" id="PPS15139.1"/>
    </source>
</evidence>
<dbReference type="OrthoDB" id="1423537at2759"/>
<evidence type="ECO:0000313" key="3">
    <source>
        <dbReference type="Proteomes" id="UP000239757"/>
    </source>
</evidence>
<feature type="region of interest" description="Disordered" evidence="1">
    <location>
        <begin position="38"/>
        <end position="60"/>
    </location>
</feature>
<proteinExistence type="predicted"/>
<reference evidence="2 3" key="1">
    <citation type="submission" date="2015-01" db="EMBL/GenBank/DDBJ databases">
        <title>Genome of allotetraploid Gossypium barbadense reveals genomic plasticity and fiber elongation in cotton evolution.</title>
        <authorList>
            <person name="Chen X."/>
            <person name="Liu X."/>
            <person name="Zhao B."/>
            <person name="Zheng H."/>
            <person name="Hu Y."/>
            <person name="Lu G."/>
            <person name="Yang C."/>
            <person name="Chen J."/>
            <person name="Shan C."/>
            <person name="Zhang L."/>
            <person name="Zhou Y."/>
            <person name="Wang L."/>
            <person name="Guo W."/>
            <person name="Bai Y."/>
            <person name="Ruan J."/>
            <person name="Shangguan X."/>
            <person name="Mao Y."/>
            <person name="Jiang J."/>
            <person name="Zhu Y."/>
            <person name="Lei J."/>
            <person name="Kang H."/>
            <person name="Chen S."/>
            <person name="He X."/>
            <person name="Wang R."/>
            <person name="Wang Y."/>
            <person name="Chen J."/>
            <person name="Wang L."/>
            <person name="Yu S."/>
            <person name="Wang B."/>
            <person name="Wei J."/>
            <person name="Song S."/>
            <person name="Lu X."/>
            <person name="Gao Z."/>
            <person name="Gu W."/>
            <person name="Deng X."/>
            <person name="Ma D."/>
            <person name="Wang S."/>
            <person name="Liang W."/>
            <person name="Fang L."/>
            <person name="Cai C."/>
            <person name="Zhu X."/>
            <person name="Zhou B."/>
            <person name="Zhang Y."/>
            <person name="Chen Z."/>
            <person name="Xu S."/>
            <person name="Zhu R."/>
            <person name="Wang S."/>
            <person name="Zhang T."/>
            <person name="Zhao G."/>
        </authorList>
    </citation>
    <scope>NUCLEOTIDE SEQUENCE [LARGE SCALE GENOMIC DNA]</scope>
    <source>
        <strain evidence="3">cv. Xinhai21</strain>
        <tissue evidence="2">Leaf</tissue>
    </source>
</reference>
<accession>A0A2P5YHR4</accession>